<dbReference type="OrthoDB" id="7867986at2"/>
<comment type="caution">
    <text evidence="1">The sequence shown here is derived from an EMBL/GenBank/DDBJ whole genome shotgun (WGS) entry which is preliminary data.</text>
</comment>
<keyword evidence="2" id="KW-1185">Reference proteome</keyword>
<dbReference type="EMBL" id="PHIG01000046">
    <property type="protein sequence ID" value="PJK28363.1"/>
    <property type="molecule type" value="Genomic_DNA"/>
</dbReference>
<name>A0A2M9FY25_9PROT</name>
<protein>
    <submittedName>
        <fullName evidence="1">Uncharacterized protein</fullName>
    </submittedName>
</protein>
<proteinExistence type="predicted"/>
<evidence type="ECO:0000313" key="2">
    <source>
        <dbReference type="Proteomes" id="UP000229498"/>
    </source>
</evidence>
<sequence length="189" mass="21142">MTSYAIRARNRANALKSTGPRTAAGKAIVAGNARRHGATSRPDPSAVDTWLGIILDKPDISPAELLPGDERGFRALVLAEAEARLVRCQQALIDFEGEPLTVDGYFQERLNTAEEFRQYLKSMGMTSMERKFAQFALRHVEQNIAAEISAHQGHHRLLSRYLGEARSLRRRAFAAWHASMIENEERQVA</sequence>
<organism evidence="1 2">
    <name type="scientific">Minwuia thermotolerans</name>
    <dbReference type="NCBI Taxonomy" id="2056226"/>
    <lineage>
        <taxon>Bacteria</taxon>
        <taxon>Pseudomonadati</taxon>
        <taxon>Pseudomonadota</taxon>
        <taxon>Alphaproteobacteria</taxon>
        <taxon>Minwuiales</taxon>
        <taxon>Minwuiaceae</taxon>
        <taxon>Minwuia</taxon>
    </lineage>
</organism>
<dbReference type="RefSeq" id="WP_109792745.1">
    <property type="nucleotide sequence ID" value="NZ_PHIG01000046.1"/>
</dbReference>
<dbReference type="Proteomes" id="UP000229498">
    <property type="component" value="Unassembled WGS sequence"/>
</dbReference>
<gene>
    <name evidence="1" type="ORF">CVT23_17420</name>
</gene>
<dbReference type="AlphaFoldDB" id="A0A2M9FY25"/>
<reference evidence="1 2" key="1">
    <citation type="submission" date="2017-11" db="EMBL/GenBank/DDBJ databases">
        <title>Draft genome sequence of Rhizobiales bacterium SY3-13.</title>
        <authorList>
            <person name="Sun C."/>
        </authorList>
    </citation>
    <scope>NUCLEOTIDE SEQUENCE [LARGE SCALE GENOMIC DNA]</scope>
    <source>
        <strain evidence="1 2">SY3-13</strain>
    </source>
</reference>
<accession>A0A2M9FY25</accession>
<evidence type="ECO:0000313" key="1">
    <source>
        <dbReference type="EMBL" id="PJK28363.1"/>
    </source>
</evidence>